<evidence type="ECO:0000259" key="6">
    <source>
        <dbReference type="Pfam" id="PF00425"/>
    </source>
</evidence>
<dbReference type="Proteomes" id="UP000465031">
    <property type="component" value="Chromosome"/>
</dbReference>
<gene>
    <name evidence="8" type="primary">pabB</name>
    <name evidence="8" type="ORF">ACH61_00074</name>
    <name evidence="9" type="ORF">GSU10_09885</name>
</gene>
<evidence type="ECO:0000256" key="4">
    <source>
        <dbReference type="ARBA" id="ARBA00022962"/>
    </source>
</evidence>
<evidence type="ECO:0000313" key="9">
    <source>
        <dbReference type="EMBL" id="QHC55908.1"/>
    </source>
</evidence>
<dbReference type="NCBIfam" id="TIGR00566">
    <property type="entry name" value="trpG_papA"/>
    <property type="match status" value="1"/>
</dbReference>
<dbReference type="SUPFAM" id="SSF56322">
    <property type="entry name" value="ADC synthase"/>
    <property type="match status" value="1"/>
</dbReference>
<evidence type="ECO:0000313" key="10">
    <source>
        <dbReference type="Proteomes" id="UP000076717"/>
    </source>
</evidence>
<dbReference type="GO" id="GO:0005737">
    <property type="term" value="C:cytoplasm"/>
    <property type="evidence" value="ECO:0007669"/>
    <property type="project" value="TreeGrafter"/>
</dbReference>
<accession>A0A162G1F4</accession>
<dbReference type="InterPro" id="IPR006805">
    <property type="entry name" value="Anth_synth_I_N"/>
</dbReference>
<comment type="similarity">
    <text evidence="1">In the C-terminal section; belongs to the anthranilate synthase component I family.</text>
</comment>
<evidence type="ECO:0000259" key="7">
    <source>
        <dbReference type="Pfam" id="PF04715"/>
    </source>
</evidence>
<dbReference type="PANTHER" id="PTHR11236:SF18">
    <property type="entry name" value="AMINODEOXYCHORISMATE SYNTHASE"/>
    <property type="match status" value="1"/>
</dbReference>
<dbReference type="InterPro" id="IPR017926">
    <property type="entry name" value="GATASE"/>
</dbReference>
<dbReference type="FunFam" id="3.40.50.880:FF:000003">
    <property type="entry name" value="Anthranilate synthase component II"/>
    <property type="match status" value="1"/>
</dbReference>
<keyword evidence="4" id="KW-0315">Glutamine amidotransferase</keyword>
<keyword evidence="10" id="KW-1185">Reference proteome</keyword>
<reference evidence="11" key="3">
    <citation type="submission" date="2019-12" db="EMBL/GenBank/DDBJ databases">
        <title>Complete and draft genome sequences of new strains and members of some known species of the genus Rathayibacter isolated from plants.</title>
        <authorList>
            <person name="Tarlachkov S.V."/>
            <person name="Starodumova I.P."/>
            <person name="Dorofeeva L.V."/>
            <person name="Prisyazhnaya N.V."/>
            <person name="Leyn S."/>
            <person name="Zlamal J."/>
            <person name="Elan M."/>
            <person name="Osterman A.L."/>
            <person name="Nadler S."/>
            <person name="Subbotin S.A."/>
            <person name="Evtushenko L.I."/>
        </authorList>
    </citation>
    <scope>NUCLEOTIDE SEQUENCE [LARGE SCALE GENOMIC DNA]</scope>
    <source>
        <strain evidence="11">VKM Ac-2761</strain>
    </source>
</reference>
<proteinExistence type="inferred from homology"/>
<dbReference type="Pfam" id="PF04715">
    <property type="entry name" value="Anth_synt_I_N"/>
    <property type="match status" value="1"/>
</dbReference>
<dbReference type="CDD" id="cd01743">
    <property type="entry name" value="GATase1_Anthranilate_Synthase"/>
    <property type="match status" value="1"/>
</dbReference>
<evidence type="ECO:0000313" key="11">
    <source>
        <dbReference type="Proteomes" id="UP000465031"/>
    </source>
</evidence>
<name>A0A162G1F4_9MICO</name>
<dbReference type="EC" id="2.6.1.85" evidence="2"/>
<dbReference type="PATRIC" id="fig|1671680.3.peg.75"/>
<dbReference type="GO" id="GO:0009396">
    <property type="term" value="P:folic acid-containing compound biosynthetic process"/>
    <property type="evidence" value="ECO:0007669"/>
    <property type="project" value="InterPro"/>
</dbReference>
<dbReference type="Gene3D" id="3.40.50.880">
    <property type="match status" value="1"/>
</dbReference>
<dbReference type="GO" id="GO:0000162">
    <property type="term" value="P:L-tryptophan biosynthetic process"/>
    <property type="evidence" value="ECO:0007669"/>
    <property type="project" value="TreeGrafter"/>
</dbReference>
<evidence type="ECO:0000256" key="2">
    <source>
        <dbReference type="ARBA" id="ARBA00013139"/>
    </source>
</evidence>
<reference evidence="9" key="2">
    <citation type="submission" date="2019-12" db="EMBL/GenBank/DDBJ databases">
        <title>Complete and Draft Genome Sequences of New Strains and Members of Some Known Species of the Genus Rathayibacter isolated from Plants.</title>
        <authorList>
            <person name="Tarlachkov S.V."/>
            <person name="Starodumova I.P."/>
            <person name="Dorofeeva L.V."/>
            <person name="Prisyazhnaya N.V."/>
            <person name="Leyn S.A."/>
            <person name="Zlamal J.E."/>
            <person name="Elane M.L."/>
            <person name="Osterman A.L."/>
            <person name="Nadler S.A."/>
            <person name="Subbotin S.A."/>
            <person name="Evtushenko L.I."/>
        </authorList>
    </citation>
    <scope>NUCLEOTIDE SEQUENCE</scope>
    <source>
        <strain evidence="9">VKM Ac-2761</strain>
    </source>
</reference>
<dbReference type="Proteomes" id="UP000076717">
    <property type="component" value="Unassembled WGS sequence"/>
</dbReference>
<dbReference type="NCBIfam" id="TIGR00553">
    <property type="entry name" value="pabB"/>
    <property type="match status" value="1"/>
</dbReference>
<dbReference type="PRINTS" id="PR00099">
    <property type="entry name" value="CPSGATASE"/>
</dbReference>
<organism evidence="8 10">
    <name type="scientific">Rathayibacter tanaceti</name>
    <dbReference type="NCBI Taxonomy" id="1671680"/>
    <lineage>
        <taxon>Bacteria</taxon>
        <taxon>Bacillati</taxon>
        <taxon>Actinomycetota</taxon>
        <taxon>Actinomycetes</taxon>
        <taxon>Micrococcales</taxon>
        <taxon>Microbacteriaceae</taxon>
        <taxon>Rathayibacter</taxon>
    </lineage>
</organism>
<protein>
    <recommendedName>
        <fullName evidence="2">aminodeoxychorismate synthase</fullName>
        <ecNumber evidence="2">2.6.1.85</ecNumber>
    </recommendedName>
</protein>
<dbReference type="GO" id="GO:0008153">
    <property type="term" value="P:4-aminobenzoate biosynthetic process"/>
    <property type="evidence" value="ECO:0007669"/>
    <property type="project" value="TreeGrafter"/>
</dbReference>
<sequence>MSRVLVIDNFDSFTNNIVQYLHEITGERPIVVDNRTRYEDLPLGEVDSVVISPGPGHPSVPEDFGVCREVIERHPLPILGVCLGHQGIAVAFGGSVVHAPEPVHGMIEEISHNGTGLFTGLPAPLRVVRYHSLVATDLPPEIEVTARSADGLVMALRHRTLPIWGVQFHPESIDTDGGRALLSNFLDLAGGRAGADSVTAAFERVGGVLRGVVHVTEVDWPRDLSAHFRQARAAGARFWLDAENSEHPDAGYSLMGIGGRDVTLAYEVSTRRLSLHGPLGSDSVTGDLFLLLDQLLAASAVREADGPTPFTSGFVGYLGYELKELVGAGPSRRSEVPDAGFAWAPSFLVFDHRSRRAWRHDVATGGAVPHPPAPIAAVEEPDAQYTPGPVPEAAVNLRDGHRAYVSKIEEAKRLIRDGESYEVCLTNSATAPAPADPLEAYERMRSVSPVPYGAFLELPGLAILSSSPETFLRIGADATVVTRPIKGTRPRGPDPVADQRLREELASSRKDRAENLMIVDLVRHDLNAVCEPGSVTVPSPFEIQSFPSVHQLVSTVVGVRAEGVSSVDVVRSCFPPGSMTGAPKRRTMEIIDRLEGAARGPYSGALGWFDHSGAITLSVVIRTVVVTGDRATFGVGGAITALSDPEDEFEETLVKASVPAHGVCRSPVLQRQPASVGVGE</sequence>
<dbReference type="EMBL" id="CP047186">
    <property type="protein sequence ID" value="QHC55908.1"/>
    <property type="molecule type" value="Genomic_DNA"/>
</dbReference>
<dbReference type="SUPFAM" id="SSF52317">
    <property type="entry name" value="Class I glutamine amidotransferase-like"/>
    <property type="match status" value="1"/>
</dbReference>
<dbReference type="InterPro" id="IPR006221">
    <property type="entry name" value="TrpG/PapA_dom"/>
</dbReference>
<evidence type="ECO:0000256" key="1">
    <source>
        <dbReference type="ARBA" id="ARBA00005970"/>
    </source>
</evidence>
<feature type="domain" description="Chorismate-utilising enzyme C-terminal" evidence="6">
    <location>
        <begin position="402"/>
        <end position="655"/>
    </location>
</feature>
<dbReference type="Pfam" id="PF00425">
    <property type="entry name" value="Chorismate_bind"/>
    <property type="match status" value="1"/>
</dbReference>
<dbReference type="PROSITE" id="PS51273">
    <property type="entry name" value="GATASE_TYPE_1"/>
    <property type="match status" value="1"/>
</dbReference>
<dbReference type="InterPro" id="IPR019999">
    <property type="entry name" value="Anth_synth_I-like"/>
</dbReference>
<evidence type="ECO:0000256" key="3">
    <source>
        <dbReference type="ARBA" id="ARBA00022679"/>
    </source>
</evidence>
<dbReference type="PRINTS" id="PR00097">
    <property type="entry name" value="ANTSNTHASEII"/>
</dbReference>
<reference evidence="8 10" key="1">
    <citation type="submission" date="2015-08" db="EMBL/GenBank/DDBJ databases">
        <title>Draft Genome Sequence of Rathayibacter sp. Strain VKM Ac-2596 Isolated from Leaf Gall Induced by Plant-Parasitic Nematodes.</title>
        <authorList>
            <person name="Vasilenko O.V."/>
            <person name="Starodumova I.P."/>
            <person name="Tarlachkov S.V."/>
            <person name="Dorofeeva L.V."/>
            <person name="Evtushenko L.I."/>
        </authorList>
    </citation>
    <scope>NUCLEOTIDE SEQUENCE [LARGE SCALE GENOMIC DNA]</scope>
    <source>
        <strain evidence="8 10">VKM Ac-2596</strain>
    </source>
</reference>
<dbReference type="Gene3D" id="3.60.120.10">
    <property type="entry name" value="Anthranilate synthase"/>
    <property type="match status" value="1"/>
</dbReference>
<keyword evidence="3 8" id="KW-0808">Transferase</keyword>
<dbReference type="OrthoDB" id="3518032at2"/>
<keyword evidence="8" id="KW-0032">Aminotransferase</keyword>
<dbReference type="KEGG" id="rte:GSU10_09885"/>
<feature type="domain" description="Glutamine amidotransferase" evidence="5">
    <location>
        <begin position="5"/>
        <end position="186"/>
    </location>
</feature>
<evidence type="ECO:0000259" key="5">
    <source>
        <dbReference type="Pfam" id="PF00117"/>
    </source>
</evidence>
<dbReference type="InterPro" id="IPR005802">
    <property type="entry name" value="ADC_synth_comp_1"/>
</dbReference>
<dbReference type="InterPro" id="IPR015890">
    <property type="entry name" value="Chorismate_C"/>
</dbReference>
<dbReference type="PANTHER" id="PTHR11236">
    <property type="entry name" value="AMINOBENZOATE/ANTHRANILATE SYNTHASE"/>
    <property type="match status" value="1"/>
</dbReference>
<feature type="domain" description="Anthranilate synthase component I N-terminal" evidence="7">
    <location>
        <begin position="228"/>
        <end position="356"/>
    </location>
</feature>
<dbReference type="PRINTS" id="PR00096">
    <property type="entry name" value="GATASE"/>
</dbReference>
<dbReference type="Pfam" id="PF00117">
    <property type="entry name" value="GATase"/>
    <property type="match status" value="1"/>
</dbReference>
<dbReference type="InterPro" id="IPR005801">
    <property type="entry name" value="ADC_synthase"/>
</dbReference>
<dbReference type="AlphaFoldDB" id="A0A162G1F4"/>
<evidence type="ECO:0000313" key="8">
    <source>
        <dbReference type="EMBL" id="KZX22720.1"/>
    </source>
</evidence>
<dbReference type="GO" id="GO:0046820">
    <property type="term" value="F:4-amino-4-deoxychorismate synthase activity"/>
    <property type="evidence" value="ECO:0007669"/>
    <property type="project" value="UniProtKB-EC"/>
</dbReference>
<dbReference type="InterPro" id="IPR029062">
    <property type="entry name" value="Class_I_gatase-like"/>
</dbReference>
<dbReference type="RefSeq" id="WP_068207170.1">
    <property type="nucleotide sequence ID" value="NZ_CP047186.1"/>
</dbReference>
<dbReference type="EMBL" id="LIIN01000002">
    <property type="protein sequence ID" value="KZX22720.1"/>
    <property type="molecule type" value="Genomic_DNA"/>
</dbReference>